<accession>A0A7X5VJL5</accession>
<feature type="region of interest" description="Disordered" evidence="1">
    <location>
        <begin position="115"/>
        <end position="176"/>
    </location>
</feature>
<dbReference type="InterPro" id="IPR045596">
    <property type="entry name" value="DUF6459"/>
</dbReference>
<feature type="compositionally biased region" description="Polar residues" evidence="1">
    <location>
        <begin position="147"/>
        <end position="160"/>
    </location>
</feature>
<reference evidence="2 3" key="1">
    <citation type="submission" date="2020-03" db="EMBL/GenBank/DDBJ databases">
        <title>Sequencing the genomes of 1000 actinobacteria strains.</title>
        <authorList>
            <person name="Klenk H.-P."/>
        </authorList>
    </citation>
    <scope>NUCLEOTIDE SEQUENCE [LARGE SCALE GENOMIC DNA]</scope>
    <source>
        <strain evidence="2 3">DSM 45490</strain>
    </source>
</reference>
<gene>
    <name evidence="2" type="ORF">BJY22_007773</name>
</gene>
<comment type="caution">
    <text evidence="2">The sequence shown here is derived from an EMBL/GenBank/DDBJ whole genome shotgun (WGS) entry which is preliminary data.</text>
</comment>
<feature type="region of interest" description="Disordered" evidence="1">
    <location>
        <begin position="1"/>
        <end position="66"/>
    </location>
</feature>
<evidence type="ECO:0000313" key="2">
    <source>
        <dbReference type="EMBL" id="NIK62056.1"/>
    </source>
</evidence>
<dbReference type="AlphaFoldDB" id="A0A7X5VJL5"/>
<dbReference type="Pfam" id="PF20060">
    <property type="entry name" value="DUF6459"/>
    <property type="match status" value="1"/>
</dbReference>
<proteinExistence type="predicted"/>
<feature type="region of interest" description="Disordered" evidence="1">
    <location>
        <begin position="207"/>
        <end position="288"/>
    </location>
</feature>
<sequence length="401" mass="41131">MSQQHNLAQADPTTFTTAAPHAPEAPMAVTPTPSPTELTTPRTPRSASTSAPLATAAPEQATTGDAVLTSVTRPQLRSLTNPGDHQVPATARYADQLTHGALALRLQAVTRLGLPTPRHLSSTTPQAATPSPAEAGSAHAGLATSGKALNSQIATRQASPQGVEPHTPHAGVADATPADAGMAHASQANADVADRPIEKLSVVQDNRSATPADAAPGRPDGAQAPLNTTPSTRPAEDARRTAPGTAGGQAVRGAGAAGARGTAAVSAASRATSGTAVVGGEEARRGEVPGLPGARVWGGRLAQAVSEVLAGDRPISQLVRFTDDAVFMDLNRRVRMLGLNSTAGSRGAKEKSTVRSVRVFMPNPSIAEVAAHVRYGRRSRAIALRLEVRRNRWVCTALELG</sequence>
<name>A0A7X5VJL5_9ACTN</name>
<feature type="compositionally biased region" description="Polar residues" evidence="1">
    <location>
        <begin position="119"/>
        <end position="129"/>
    </location>
</feature>
<dbReference type="Proteomes" id="UP000555407">
    <property type="component" value="Unassembled WGS sequence"/>
</dbReference>
<evidence type="ECO:0000313" key="3">
    <source>
        <dbReference type="Proteomes" id="UP000555407"/>
    </source>
</evidence>
<feature type="compositionally biased region" description="Low complexity" evidence="1">
    <location>
        <begin position="8"/>
        <end position="58"/>
    </location>
</feature>
<feature type="compositionally biased region" description="Low complexity" evidence="1">
    <location>
        <begin position="248"/>
        <end position="278"/>
    </location>
</feature>
<dbReference type="RefSeq" id="WP_167216973.1">
    <property type="nucleotide sequence ID" value="NZ_JAASRO010000001.1"/>
</dbReference>
<protein>
    <submittedName>
        <fullName evidence="2">Uncharacterized protein</fullName>
    </submittedName>
</protein>
<dbReference type="EMBL" id="JAASRO010000001">
    <property type="protein sequence ID" value="NIK62056.1"/>
    <property type="molecule type" value="Genomic_DNA"/>
</dbReference>
<keyword evidence="3" id="KW-1185">Reference proteome</keyword>
<feature type="compositionally biased region" description="Low complexity" evidence="1">
    <location>
        <begin position="209"/>
        <end position="225"/>
    </location>
</feature>
<evidence type="ECO:0000256" key="1">
    <source>
        <dbReference type="SAM" id="MobiDB-lite"/>
    </source>
</evidence>
<organism evidence="2 3">
    <name type="scientific">Kribbella shirazensis</name>
    <dbReference type="NCBI Taxonomy" id="1105143"/>
    <lineage>
        <taxon>Bacteria</taxon>
        <taxon>Bacillati</taxon>
        <taxon>Actinomycetota</taxon>
        <taxon>Actinomycetes</taxon>
        <taxon>Propionibacteriales</taxon>
        <taxon>Kribbellaceae</taxon>
        <taxon>Kribbella</taxon>
    </lineage>
</organism>